<dbReference type="Gene3D" id="3.30.1060.10">
    <property type="entry name" value="Peptide methionine sulphoxide reductase MsrA"/>
    <property type="match status" value="1"/>
</dbReference>
<evidence type="ECO:0000313" key="7">
    <source>
        <dbReference type="Proteomes" id="UP000197768"/>
    </source>
</evidence>
<comment type="catalytic activity">
    <reaction evidence="3 4">
        <text>[thioredoxin]-disulfide + L-methionine + H2O = L-methionine (S)-S-oxide + [thioredoxin]-dithiol</text>
        <dbReference type="Rhea" id="RHEA:19993"/>
        <dbReference type="Rhea" id="RHEA-COMP:10698"/>
        <dbReference type="Rhea" id="RHEA-COMP:10700"/>
        <dbReference type="ChEBI" id="CHEBI:15377"/>
        <dbReference type="ChEBI" id="CHEBI:29950"/>
        <dbReference type="ChEBI" id="CHEBI:50058"/>
        <dbReference type="ChEBI" id="CHEBI:57844"/>
        <dbReference type="ChEBI" id="CHEBI:58772"/>
        <dbReference type="EC" id="1.8.4.11"/>
    </reaction>
</comment>
<protein>
    <recommendedName>
        <fullName evidence="4">Peptide methionine sulfoxide reductase MsrA</fullName>
        <shortName evidence="4">Protein-methionine-S-oxide reductase</shortName>
        <ecNumber evidence="4">1.8.4.11</ecNumber>
    </recommendedName>
    <alternativeName>
        <fullName evidence="4">Peptide-methionine (S)-S-oxide reductase</fullName>
        <shortName evidence="4">Peptide Met(O) reductase</shortName>
    </alternativeName>
</protein>
<keyword evidence="1 4" id="KW-0560">Oxidoreductase</keyword>
<evidence type="ECO:0000259" key="5">
    <source>
        <dbReference type="Pfam" id="PF01625"/>
    </source>
</evidence>
<dbReference type="GO" id="GO:0033744">
    <property type="term" value="F:L-methionine:thioredoxin-disulfide S-oxidoreductase activity"/>
    <property type="evidence" value="ECO:0007669"/>
    <property type="project" value="RHEA"/>
</dbReference>
<dbReference type="GO" id="GO:0008113">
    <property type="term" value="F:peptide-methionine (S)-S-oxide reductase activity"/>
    <property type="evidence" value="ECO:0007669"/>
    <property type="project" value="UniProtKB-UniRule"/>
</dbReference>
<feature type="domain" description="Peptide methionine sulphoxide reductase MsrA" evidence="5">
    <location>
        <begin position="7"/>
        <end position="157"/>
    </location>
</feature>
<name>A0A246GIH3_9FLAO</name>
<dbReference type="Pfam" id="PF01625">
    <property type="entry name" value="PMSR"/>
    <property type="match status" value="1"/>
</dbReference>
<dbReference type="AlphaFoldDB" id="A0A246GIH3"/>
<evidence type="ECO:0000313" key="6">
    <source>
        <dbReference type="EMBL" id="OWP83980.1"/>
    </source>
</evidence>
<reference evidence="6 7" key="1">
    <citation type="journal article" date="2017" name="Infect. Genet. Evol.">
        <title>Comparative genome analysis of fish pathogen Flavobacterium columnare reveals extensive sequence diversity within the species.</title>
        <authorList>
            <person name="Kayansamruaj P."/>
            <person name="Dong H.T."/>
            <person name="Hirono I."/>
            <person name="Kondo H."/>
            <person name="Senapin S."/>
            <person name="Rodkhum C."/>
        </authorList>
    </citation>
    <scope>NUCLEOTIDE SEQUENCE [LARGE SCALE GENOMIC DNA]</scope>
    <source>
        <strain evidence="6 7">1215</strain>
    </source>
</reference>
<dbReference type="Proteomes" id="UP000197768">
    <property type="component" value="Unassembled WGS sequence"/>
</dbReference>
<dbReference type="PANTHER" id="PTHR43774">
    <property type="entry name" value="PEPTIDE METHIONINE SULFOXIDE REDUCTASE"/>
    <property type="match status" value="1"/>
</dbReference>
<comment type="similarity">
    <text evidence="4">Belongs to the MsrA Met sulfoxide reductase family.</text>
</comment>
<comment type="caution">
    <text evidence="6">The sequence shown here is derived from an EMBL/GenBank/DDBJ whole genome shotgun (WGS) entry which is preliminary data.</text>
</comment>
<dbReference type="PANTHER" id="PTHR43774:SF1">
    <property type="entry name" value="PEPTIDE METHIONINE SULFOXIDE REDUCTASE MSRA 2"/>
    <property type="match status" value="1"/>
</dbReference>
<dbReference type="RefSeq" id="WP_088392641.1">
    <property type="nucleotide sequence ID" value="NZ_MTCZ01000063.1"/>
</dbReference>
<comment type="function">
    <text evidence="4">Has an important function as a repair enzyme for proteins that have been inactivated by oxidation. Catalyzes the reversible oxidation-reduction of methionine sulfoxide in proteins to methionine.</text>
</comment>
<accession>A0A246GIH3</accession>
<dbReference type="InterPro" id="IPR036509">
    <property type="entry name" value="Met_Sox_Rdtase_MsrA_sf"/>
</dbReference>
<evidence type="ECO:0000256" key="3">
    <source>
        <dbReference type="ARBA" id="ARBA00048782"/>
    </source>
</evidence>
<dbReference type="HAMAP" id="MF_01401">
    <property type="entry name" value="MsrA"/>
    <property type="match status" value="1"/>
</dbReference>
<sequence>MRKIEIATFGGGCFWCVEAIIQRLKGVQKVVSGYTGGKIKDPTYKEVCSGSTGHAEVVQVTFDAEQLSYAELLNIFMTHHNPTTLNYQGADYGTQYRSVIFYHNEQQKIEAEEVIKQLNPMFENKIVTELAPVPIFYPAEDYHQDYYNKNPYQGYCQVVILPKITKLNEMYTNKLKRDNEND</sequence>
<evidence type="ECO:0000256" key="4">
    <source>
        <dbReference type="HAMAP-Rule" id="MF_01401"/>
    </source>
</evidence>
<evidence type="ECO:0000256" key="2">
    <source>
        <dbReference type="ARBA" id="ARBA00047806"/>
    </source>
</evidence>
<evidence type="ECO:0000256" key="1">
    <source>
        <dbReference type="ARBA" id="ARBA00023002"/>
    </source>
</evidence>
<dbReference type="EMBL" id="MTCZ01000063">
    <property type="protein sequence ID" value="OWP83980.1"/>
    <property type="molecule type" value="Genomic_DNA"/>
</dbReference>
<dbReference type="InterPro" id="IPR002569">
    <property type="entry name" value="Met_Sox_Rdtase_MsrA_dom"/>
</dbReference>
<gene>
    <name evidence="4" type="primary">msrA</name>
    <name evidence="6" type="ORF">BWK59_07665</name>
</gene>
<proteinExistence type="inferred from homology"/>
<organism evidence="6 7">
    <name type="scientific">Flavobacterium davisii</name>
    <dbReference type="NCBI Taxonomy" id="2906077"/>
    <lineage>
        <taxon>Bacteria</taxon>
        <taxon>Pseudomonadati</taxon>
        <taxon>Bacteroidota</taxon>
        <taxon>Flavobacteriia</taxon>
        <taxon>Flavobacteriales</taxon>
        <taxon>Flavobacteriaceae</taxon>
        <taxon>Flavobacterium</taxon>
    </lineage>
</organism>
<dbReference type="SUPFAM" id="SSF55068">
    <property type="entry name" value="Peptide methionine sulfoxide reductase"/>
    <property type="match status" value="1"/>
</dbReference>
<comment type="catalytic activity">
    <reaction evidence="2 4">
        <text>L-methionyl-[protein] + [thioredoxin]-disulfide + H2O = L-methionyl-(S)-S-oxide-[protein] + [thioredoxin]-dithiol</text>
        <dbReference type="Rhea" id="RHEA:14217"/>
        <dbReference type="Rhea" id="RHEA-COMP:10698"/>
        <dbReference type="Rhea" id="RHEA-COMP:10700"/>
        <dbReference type="Rhea" id="RHEA-COMP:12313"/>
        <dbReference type="Rhea" id="RHEA-COMP:12315"/>
        <dbReference type="ChEBI" id="CHEBI:15377"/>
        <dbReference type="ChEBI" id="CHEBI:16044"/>
        <dbReference type="ChEBI" id="CHEBI:29950"/>
        <dbReference type="ChEBI" id="CHEBI:44120"/>
        <dbReference type="ChEBI" id="CHEBI:50058"/>
        <dbReference type="EC" id="1.8.4.11"/>
    </reaction>
</comment>
<dbReference type="NCBIfam" id="TIGR00401">
    <property type="entry name" value="msrA"/>
    <property type="match status" value="1"/>
</dbReference>
<feature type="active site" evidence="4">
    <location>
        <position position="13"/>
    </location>
</feature>
<dbReference type="EC" id="1.8.4.11" evidence="4"/>